<dbReference type="InterPro" id="IPR023379">
    <property type="entry name" value="BART_dom"/>
</dbReference>
<dbReference type="Gene3D" id="1.20.1520.10">
    <property type="entry name" value="ADP-ribosylation factor-like 2-binding protein, domain"/>
    <property type="match status" value="1"/>
</dbReference>
<evidence type="ECO:0000256" key="5">
    <source>
        <dbReference type="ARBA" id="ARBA00022490"/>
    </source>
</evidence>
<dbReference type="OrthoDB" id="203691at2759"/>
<feature type="non-terminal residue" evidence="13">
    <location>
        <position position="1"/>
    </location>
</feature>
<dbReference type="InterPro" id="IPR042541">
    <property type="entry name" value="BART_sf"/>
</dbReference>
<dbReference type="Pfam" id="PF11527">
    <property type="entry name" value="ARL2_Bind_BART"/>
    <property type="match status" value="1"/>
</dbReference>
<evidence type="ECO:0000256" key="11">
    <source>
        <dbReference type="SAM" id="MobiDB-lite"/>
    </source>
</evidence>
<dbReference type="GO" id="GO:0097546">
    <property type="term" value="C:ciliary base"/>
    <property type="evidence" value="ECO:0007669"/>
    <property type="project" value="TreeGrafter"/>
</dbReference>
<dbReference type="PANTHER" id="PTHR21532:SF0">
    <property type="entry name" value="CILIA- AND FLAGELLA-ASSOCIATED PROTEIN 36"/>
    <property type="match status" value="1"/>
</dbReference>
<comment type="caution">
    <text evidence="13">The sequence shown here is derived from an EMBL/GenBank/DDBJ whole genome shotgun (WGS) entry which is preliminary data.</text>
</comment>
<evidence type="ECO:0000256" key="10">
    <source>
        <dbReference type="SAM" id="Coils"/>
    </source>
</evidence>
<dbReference type="AlphaFoldDB" id="A0A9W7AIS1"/>
<comment type="similarity">
    <text evidence="3">Belongs to the CFAP36 family.</text>
</comment>
<keyword evidence="8" id="KW-0966">Cell projection</keyword>
<dbReference type="GO" id="GO:0005930">
    <property type="term" value="C:axoneme"/>
    <property type="evidence" value="ECO:0007669"/>
    <property type="project" value="TreeGrafter"/>
</dbReference>
<evidence type="ECO:0000256" key="4">
    <source>
        <dbReference type="ARBA" id="ARBA00021815"/>
    </source>
</evidence>
<name>A0A9W7AIS1_9STRA</name>
<evidence type="ECO:0000256" key="3">
    <source>
        <dbReference type="ARBA" id="ARBA00007460"/>
    </source>
</evidence>
<keyword evidence="14" id="KW-1185">Reference proteome</keyword>
<evidence type="ECO:0000256" key="2">
    <source>
        <dbReference type="ARBA" id="ARBA00004496"/>
    </source>
</evidence>
<organism evidence="13 14">
    <name type="scientific">Triparma retinervis</name>
    <dbReference type="NCBI Taxonomy" id="2557542"/>
    <lineage>
        <taxon>Eukaryota</taxon>
        <taxon>Sar</taxon>
        <taxon>Stramenopiles</taxon>
        <taxon>Ochrophyta</taxon>
        <taxon>Bolidophyceae</taxon>
        <taxon>Parmales</taxon>
        <taxon>Triparmaceae</taxon>
        <taxon>Triparma</taxon>
    </lineage>
</organism>
<evidence type="ECO:0000256" key="7">
    <source>
        <dbReference type="ARBA" id="ARBA00023069"/>
    </source>
</evidence>
<dbReference type="EMBL" id="BRXZ01002785">
    <property type="protein sequence ID" value="GMH70147.1"/>
    <property type="molecule type" value="Genomic_DNA"/>
</dbReference>
<gene>
    <name evidence="13" type="ORF">TrRE_jg9532</name>
</gene>
<evidence type="ECO:0000313" key="14">
    <source>
        <dbReference type="Proteomes" id="UP001165082"/>
    </source>
</evidence>
<keyword evidence="6 10" id="KW-0175">Coiled coil</keyword>
<dbReference type="PANTHER" id="PTHR21532">
    <property type="entry name" value="PHOSPHODIESTERASE HL"/>
    <property type="match status" value="1"/>
</dbReference>
<feature type="domain" description="BART" evidence="12">
    <location>
        <begin position="14"/>
        <end position="123"/>
    </location>
</feature>
<evidence type="ECO:0000259" key="12">
    <source>
        <dbReference type="Pfam" id="PF11527"/>
    </source>
</evidence>
<evidence type="ECO:0000256" key="6">
    <source>
        <dbReference type="ARBA" id="ARBA00023054"/>
    </source>
</evidence>
<proteinExistence type="inferred from homology"/>
<reference evidence="13" key="1">
    <citation type="submission" date="2022-07" db="EMBL/GenBank/DDBJ databases">
        <title>Genome analysis of Parmales, a sister group of diatoms, reveals the evolutionary specialization of diatoms from phago-mixotrophs to photoautotrophs.</title>
        <authorList>
            <person name="Ban H."/>
            <person name="Sato S."/>
            <person name="Yoshikawa S."/>
            <person name="Kazumasa Y."/>
            <person name="Nakamura Y."/>
            <person name="Ichinomiya M."/>
            <person name="Saitoh K."/>
            <person name="Sato N."/>
            <person name="Blanc-Mathieu R."/>
            <person name="Endo H."/>
            <person name="Kuwata A."/>
            <person name="Ogata H."/>
        </authorList>
    </citation>
    <scope>NUCLEOTIDE SEQUENCE</scope>
</reference>
<dbReference type="InterPro" id="IPR038888">
    <property type="entry name" value="CFAP36"/>
</dbReference>
<accession>A0A9W7AIS1</accession>
<feature type="region of interest" description="Disordered" evidence="11">
    <location>
        <begin position="125"/>
        <end position="163"/>
    </location>
</feature>
<protein>
    <recommendedName>
        <fullName evidence="4">Cilia- and flagella-associated protein 36</fullName>
    </recommendedName>
    <alternativeName>
        <fullName evidence="9">Coiled-coil domain-containing protein 104</fullName>
    </alternativeName>
</protein>
<feature type="coiled-coil region" evidence="10">
    <location>
        <begin position="234"/>
        <end position="278"/>
    </location>
</feature>
<comment type="subcellular location">
    <subcellularLocation>
        <location evidence="1">Cell projection</location>
        <location evidence="1">Cilium</location>
    </subcellularLocation>
    <subcellularLocation>
        <location evidence="2">Cytoplasm</location>
    </subcellularLocation>
</comment>
<keyword evidence="5" id="KW-0963">Cytoplasm</keyword>
<dbReference type="Proteomes" id="UP001165082">
    <property type="component" value="Unassembled WGS sequence"/>
</dbReference>
<sequence length="337" mass="37693">MSTPTPPQDADLQISAISQFLTSPLFLTPISTFVDKNCCMFEDSNEYSPGHHAVFLEFRSLVESLLEGTLSQLHITSEELVASLSLPEFRSTPRVVGVVDTLRGMDDFVLFHDNMVARNGQIEMSEQQADGQAGAAPEAKGTGASAEPPPSPRVPRSNSPVDQSSWEFQVAQAANLLANATSPDPLKNLMLPWASAVKSVRREMESRTLSTDRKQRILTELAGHKLRVDFIVAQREANDRREKLNNDLFKNEEQAEMLNFLLNELHRLRTEVASARGRAINYRDGEVGSEALNLVYFYLKDMVNDGRIPAEEVDQVIPFTRLHVKKEDDEMVVLVLR</sequence>
<evidence type="ECO:0000256" key="9">
    <source>
        <dbReference type="ARBA" id="ARBA00031593"/>
    </source>
</evidence>
<evidence type="ECO:0000256" key="8">
    <source>
        <dbReference type="ARBA" id="ARBA00023273"/>
    </source>
</evidence>
<evidence type="ECO:0000313" key="13">
    <source>
        <dbReference type="EMBL" id="GMH70147.1"/>
    </source>
</evidence>
<evidence type="ECO:0000256" key="1">
    <source>
        <dbReference type="ARBA" id="ARBA00004138"/>
    </source>
</evidence>
<keyword evidence="7" id="KW-0969">Cilium</keyword>